<organism evidence="1 2">
    <name type="scientific">Symbiodinium natans</name>
    <dbReference type="NCBI Taxonomy" id="878477"/>
    <lineage>
        <taxon>Eukaryota</taxon>
        <taxon>Sar</taxon>
        <taxon>Alveolata</taxon>
        <taxon>Dinophyceae</taxon>
        <taxon>Suessiales</taxon>
        <taxon>Symbiodiniaceae</taxon>
        <taxon>Symbiodinium</taxon>
    </lineage>
</organism>
<comment type="caution">
    <text evidence="1">The sequence shown here is derived from an EMBL/GenBank/DDBJ whole genome shotgun (WGS) entry which is preliminary data.</text>
</comment>
<evidence type="ECO:0000313" key="2">
    <source>
        <dbReference type="Proteomes" id="UP000604046"/>
    </source>
</evidence>
<name>A0A812QEE2_9DINO</name>
<keyword evidence="2" id="KW-1185">Reference proteome</keyword>
<dbReference type="AlphaFoldDB" id="A0A812QEE2"/>
<proteinExistence type="predicted"/>
<protein>
    <submittedName>
        <fullName evidence="1">Uncharacterized protein</fullName>
    </submittedName>
</protein>
<accession>A0A812QEE2</accession>
<reference evidence="1" key="1">
    <citation type="submission" date="2021-02" db="EMBL/GenBank/DDBJ databases">
        <authorList>
            <person name="Dougan E. K."/>
            <person name="Rhodes N."/>
            <person name="Thang M."/>
            <person name="Chan C."/>
        </authorList>
    </citation>
    <scope>NUCLEOTIDE SEQUENCE</scope>
</reference>
<dbReference type="Proteomes" id="UP000604046">
    <property type="component" value="Unassembled WGS sequence"/>
</dbReference>
<evidence type="ECO:0000313" key="1">
    <source>
        <dbReference type="EMBL" id="CAE7366742.1"/>
    </source>
</evidence>
<sequence length="114" mass="12586">MGVRSLREQCRRRAQHGELFNADAKCFAGGTEERCFGCQIIRSHNKFMLQACGGLGKVRDLAFHATARAMTLPRLTETALPGGGAGFRSTVEIACKQRQRLGITTVSCKFYSWS</sequence>
<dbReference type="EMBL" id="CAJNDS010002192">
    <property type="protein sequence ID" value="CAE7366742.1"/>
    <property type="molecule type" value="Genomic_DNA"/>
</dbReference>
<gene>
    <name evidence="1" type="ORF">SNAT2548_LOCUS19922</name>
</gene>